<dbReference type="GO" id="GO:0004519">
    <property type="term" value="F:endonuclease activity"/>
    <property type="evidence" value="ECO:0007669"/>
    <property type="project" value="UniProtKB-KW"/>
</dbReference>
<accession>A0A1I1EYE7</accession>
<dbReference type="InterPro" id="IPR011335">
    <property type="entry name" value="Restrct_endonuc-II-like"/>
</dbReference>
<sequence length="600" mass="66405">MSVLPGWMYPPRAEGWLADDLDRLPEAPRHTELIDGALVFMTTPQRSWHARVVTALTTALPARAPAGTEVEREMTVRLDSRNRPEPDLLVTTAPYDPDRTWYAPEDVRLVAEVVSPESAHRDRTVKLRKYAEAGVPHHWRVEDESHAAVVHVYELDRPARAYAPTGIFRERLRRPVPFEVDIDLTGLTRAPDRTRRGRPHRHTLQRDARSQIPTCGDMPSRALTRISRLRTPAPDGRLRCPADWPGVLRQHIPWHTDGTCNETAQVSNSYPCPCCGHRVLDAMPGSYEICPVCFWEDDHVQFRWPTMPGGANKVSLVEAQRNYQEFGASDQLGRRYVRPPAEDEPLDPAWRPIDLTRLRGLGGRGPRPLARRPLGALLVAPHFLSPGPLRVMTSHIETLVRQLDGKADESYDARAELIRTGADAIPAVIDGLPSLGGFGQLTAVEVFEEVADPRCGPALIGLLDSDNPTVRERGFTEIINDLADHAQVILCSQFWRVDAGRTDGVHGPGLDREVDWTAPWEHLVEESRTWSLLEASEGEGRLVPEGLRGGPQGVGVLEFGADAGAVGAVEGCCRPAKPGALRADRERAAPPPPQVRGRSA</sequence>
<feature type="region of interest" description="Disordered" evidence="1">
    <location>
        <begin position="190"/>
        <end position="217"/>
    </location>
</feature>
<evidence type="ECO:0000259" key="2">
    <source>
        <dbReference type="Pfam" id="PF05685"/>
    </source>
</evidence>
<feature type="domain" description="Putative restriction endonuclease" evidence="2">
    <location>
        <begin position="19"/>
        <end position="174"/>
    </location>
</feature>
<dbReference type="CDD" id="cd06260">
    <property type="entry name" value="DUF820-like"/>
    <property type="match status" value="1"/>
</dbReference>
<evidence type="ECO:0000313" key="4">
    <source>
        <dbReference type="EMBL" id="SFB89933.1"/>
    </source>
</evidence>
<dbReference type="EMBL" id="FOLM01000001">
    <property type="protein sequence ID" value="SFB89933.1"/>
    <property type="molecule type" value="Genomic_DNA"/>
</dbReference>
<dbReference type="Pfam" id="PF14206">
    <property type="entry name" value="Cys_rich_CPCC"/>
    <property type="match status" value="1"/>
</dbReference>
<evidence type="ECO:0000259" key="3">
    <source>
        <dbReference type="Pfam" id="PF14206"/>
    </source>
</evidence>
<feature type="region of interest" description="Disordered" evidence="1">
    <location>
        <begin position="577"/>
        <end position="600"/>
    </location>
</feature>
<dbReference type="STRING" id="910347.SAMN05421773_101438"/>
<dbReference type="AlphaFoldDB" id="A0A1I1EYE7"/>
<dbReference type="InterPro" id="IPR025983">
    <property type="entry name" value="Cys_rich_CPCC"/>
</dbReference>
<dbReference type="InterPro" id="IPR008538">
    <property type="entry name" value="Uma2"/>
</dbReference>
<evidence type="ECO:0000313" key="5">
    <source>
        <dbReference type="Proteomes" id="UP000199207"/>
    </source>
</evidence>
<dbReference type="SUPFAM" id="SSF52980">
    <property type="entry name" value="Restriction endonuclease-like"/>
    <property type="match status" value="1"/>
</dbReference>
<gene>
    <name evidence="4" type="ORF">SAMN05421773_101438</name>
</gene>
<evidence type="ECO:0000256" key="1">
    <source>
        <dbReference type="SAM" id="MobiDB-lite"/>
    </source>
</evidence>
<name>A0A1I1EYE7_9ACTN</name>
<dbReference type="Proteomes" id="UP000199207">
    <property type="component" value="Unassembled WGS sequence"/>
</dbReference>
<feature type="domain" description="Cysteine-rich CPCC" evidence="3">
    <location>
        <begin position="270"/>
        <end position="344"/>
    </location>
</feature>
<keyword evidence="4" id="KW-0378">Hydrolase</keyword>
<organism evidence="4 5">
    <name type="scientific">Streptomyces aidingensis</name>
    <dbReference type="NCBI Taxonomy" id="910347"/>
    <lineage>
        <taxon>Bacteria</taxon>
        <taxon>Bacillati</taxon>
        <taxon>Actinomycetota</taxon>
        <taxon>Actinomycetes</taxon>
        <taxon>Kitasatosporales</taxon>
        <taxon>Streptomycetaceae</taxon>
        <taxon>Streptomyces</taxon>
    </lineage>
</organism>
<keyword evidence="4" id="KW-0540">Nuclease</keyword>
<protein>
    <submittedName>
        <fullName evidence="4">Endonuclease, Uma2 family (Restriction endonuclease fold)</fullName>
    </submittedName>
</protein>
<dbReference type="PANTHER" id="PTHR35400:SF3">
    <property type="entry name" value="SLL1072 PROTEIN"/>
    <property type="match status" value="1"/>
</dbReference>
<dbReference type="Gene3D" id="3.90.1570.10">
    <property type="entry name" value="tt1808, chain A"/>
    <property type="match status" value="1"/>
</dbReference>
<reference evidence="4 5" key="1">
    <citation type="submission" date="2016-10" db="EMBL/GenBank/DDBJ databases">
        <authorList>
            <person name="de Groot N.N."/>
        </authorList>
    </citation>
    <scope>NUCLEOTIDE SEQUENCE [LARGE SCALE GENOMIC DNA]</scope>
    <source>
        <strain evidence="4 5">CGMCC 4.5739</strain>
    </source>
</reference>
<dbReference type="Pfam" id="PF05685">
    <property type="entry name" value="Uma2"/>
    <property type="match status" value="1"/>
</dbReference>
<proteinExistence type="predicted"/>
<dbReference type="InterPro" id="IPR012296">
    <property type="entry name" value="Nuclease_put_TT1808"/>
</dbReference>
<keyword evidence="4" id="KW-0255">Endonuclease</keyword>
<dbReference type="PANTHER" id="PTHR35400">
    <property type="entry name" value="SLR1083 PROTEIN"/>
    <property type="match status" value="1"/>
</dbReference>
<keyword evidence="5" id="KW-1185">Reference proteome</keyword>